<feature type="transmembrane region" description="Helical" evidence="1">
    <location>
        <begin position="175"/>
        <end position="196"/>
    </location>
</feature>
<keyword evidence="1" id="KW-0812">Transmembrane</keyword>
<dbReference type="EMBL" id="JBHUDP010000003">
    <property type="protein sequence ID" value="MFD1686182.1"/>
    <property type="molecule type" value="Genomic_DNA"/>
</dbReference>
<dbReference type="AlphaFoldDB" id="A0ABD6DX95"/>
<evidence type="ECO:0000313" key="3">
    <source>
        <dbReference type="EMBL" id="MFD1686182.1"/>
    </source>
</evidence>
<proteinExistence type="predicted"/>
<dbReference type="Pfam" id="PF13796">
    <property type="entry name" value="Sensor"/>
    <property type="match status" value="1"/>
</dbReference>
<evidence type="ECO:0000259" key="2">
    <source>
        <dbReference type="Pfam" id="PF13796"/>
    </source>
</evidence>
<evidence type="ECO:0000256" key="1">
    <source>
        <dbReference type="SAM" id="Phobius"/>
    </source>
</evidence>
<protein>
    <submittedName>
        <fullName evidence="3">Sensor domain-containing protein</fullName>
    </submittedName>
</protein>
<accession>A0ABD6DX95</accession>
<dbReference type="InterPro" id="IPR025828">
    <property type="entry name" value="Put_sensor_dom"/>
</dbReference>
<feature type="transmembrane region" description="Helical" evidence="1">
    <location>
        <begin position="116"/>
        <end position="143"/>
    </location>
</feature>
<feature type="transmembrane region" description="Helical" evidence="1">
    <location>
        <begin position="7"/>
        <end position="29"/>
    </location>
</feature>
<feature type="domain" description="Putative sensor" evidence="2">
    <location>
        <begin position="9"/>
        <end position="207"/>
    </location>
</feature>
<reference evidence="3 4" key="1">
    <citation type="journal article" date="2019" name="Int. J. Syst. Evol. Microbiol.">
        <title>The Global Catalogue of Microorganisms (GCM) 10K type strain sequencing project: providing services to taxonomists for standard genome sequencing and annotation.</title>
        <authorList>
            <consortium name="The Broad Institute Genomics Platform"/>
            <consortium name="The Broad Institute Genome Sequencing Center for Infectious Disease"/>
            <person name="Wu L."/>
            <person name="Ma J."/>
        </authorList>
    </citation>
    <scope>NUCLEOTIDE SEQUENCE [LARGE SCALE GENOMIC DNA]</scope>
    <source>
        <strain evidence="3 4">CGMCC 1.10387</strain>
    </source>
</reference>
<keyword evidence="1" id="KW-0472">Membrane</keyword>
<feature type="transmembrane region" description="Helical" evidence="1">
    <location>
        <begin position="35"/>
        <end position="57"/>
    </location>
</feature>
<keyword evidence="1" id="KW-1133">Transmembrane helix</keyword>
<gene>
    <name evidence="3" type="ORF">ACFSAS_11215</name>
</gene>
<dbReference type="RefSeq" id="WP_256308809.1">
    <property type="nucleotide sequence ID" value="NZ_JANHAW010000003.1"/>
</dbReference>
<dbReference type="Proteomes" id="UP001597092">
    <property type="component" value="Unassembled WGS sequence"/>
</dbReference>
<sequence>MQTYKNLLYLALAFPLGLVYFVGLTVGVALGVGTLVTWIGLPILLVTLLAATAVAGFEAALARRLGSVDASVPAFIEDFDVSSELALPGNGFVEAVKRLVTAPSAWTSVVLLLAKFVFGLISFVALAVSGAVTGAFLAAPFIYEDPDVVLGVGGLVVDGEYAVGPWVVDTFPETLAAVVVGVVFLFVAVNLLNALAQFHARYTAELLQVGDGRT</sequence>
<comment type="caution">
    <text evidence="3">The sequence shown here is derived from an EMBL/GenBank/DDBJ whole genome shotgun (WGS) entry which is preliminary data.</text>
</comment>
<keyword evidence="4" id="KW-1185">Reference proteome</keyword>
<evidence type="ECO:0000313" key="4">
    <source>
        <dbReference type="Proteomes" id="UP001597092"/>
    </source>
</evidence>
<organism evidence="3 4">
    <name type="scientific">Halobellus litoreus</name>
    <dbReference type="NCBI Taxonomy" id="755310"/>
    <lineage>
        <taxon>Archaea</taxon>
        <taxon>Methanobacteriati</taxon>
        <taxon>Methanobacteriota</taxon>
        <taxon>Stenosarchaea group</taxon>
        <taxon>Halobacteria</taxon>
        <taxon>Halobacteriales</taxon>
        <taxon>Haloferacaceae</taxon>
        <taxon>Halobellus</taxon>
    </lineage>
</organism>
<name>A0ABD6DX95_9EURY</name>